<evidence type="ECO:0000259" key="1">
    <source>
        <dbReference type="Pfam" id="PF11738"/>
    </source>
</evidence>
<evidence type="ECO:0000313" key="2">
    <source>
        <dbReference type="EMBL" id="TXJ33007.1"/>
    </source>
</evidence>
<keyword evidence="3" id="KW-1185">Reference proteome</keyword>
<dbReference type="Gene3D" id="3.90.640.20">
    <property type="entry name" value="Heat-shock cognate protein, ATPase"/>
    <property type="match status" value="1"/>
</dbReference>
<accession>A0ABY3KA49</accession>
<proteinExistence type="predicted"/>
<comment type="caution">
    <text evidence="2">The sequence shown here is derived from an EMBL/GenBank/DDBJ whole genome shotgun (WGS) entry which is preliminary data.</text>
</comment>
<name>A0ABY3KA49_9SPIR</name>
<dbReference type="Pfam" id="PF11738">
    <property type="entry name" value="DUF3298"/>
    <property type="match status" value="1"/>
</dbReference>
<organism evidence="2 3">
    <name type="scientific">Brachyspira aalborgi</name>
    <dbReference type="NCBI Taxonomy" id="29522"/>
    <lineage>
        <taxon>Bacteria</taxon>
        <taxon>Pseudomonadati</taxon>
        <taxon>Spirochaetota</taxon>
        <taxon>Spirochaetia</taxon>
        <taxon>Brachyspirales</taxon>
        <taxon>Brachyspiraceae</taxon>
        <taxon>Brachyspira</taxon>
    </lineage>
</organism>
<gene>
    <name evidence="2" type="ORF">EPJ71_05565</name>
</gene>
<dbReference type="InterPro" id="IPR037126">
    <property type="entry name" value="PdaC/RsiV-like_sf"/>
</dbReference>
<reference evidence="2 3" key="1">
    <citation type="journal article" date="1992" name="Lakartidningen">
        <title>[Penicillin V and not amoxicillin is the first choice preparation in acute otitis].</title>
        <authorList>
            <person name="Kamme C."/>
            <person name="Lundgren K."/>
            <person name="Prellner K."/>
        </authorList>
    </citation>
    <scope>NUCLEOTIDE SEQUENCE [LARGE SCALE GENOMIC DNA]</scope>
    <source>
        <strain evidence="2 3">PC5099IV</strain>
    </source>
</reference>
<sequence length="423" mass="48413">MKKIIFKILILIMISIIISCSNENSGTKKENIQLSENERLEINENSGTKKENIQLSENERLEINENSGTKKENIQLSENERLEINENSGTKKENIQLSENEKLEIFDIRYLTSENGEYLNILLKENSKSVFVDYIFYENQSINTFIFDTEINEGYIGDYGTNYIAGNLSDAGFSGKIKGREVNFVNAKSPLSGAKVVRYTYTNISTTNASEEDITTFEYSSSIFLFNNDSKSAIIDKINLDINSEITDAKLDINKLSDIKNILSNNMLPFYNDWRPGEGEYGYNYYSISEYGIDYLSEKIASINKYFYEYTGGAHGLHGKIYKVYSLSNGERLKIEDILIDVNNLDLINKVKEKLLSIADEESYFNLDGLSLQENNFYITSKGLTFTWGIYEIAPYATGDSEVLFSIDEIMPYLKDEYKSIFE</sequence>
<dbReference type="Proteomes" id="UP000322659">
    <property type="component" value="Unassembled WGS sequence"/>
</dbReference>
<dbReference type="Gene3D" id="3.30.565.40">
    <property type="entry name" value="Fervidobacterium nodosum Rt17-B1 like"/>
    <property type="match status" value="1"/>
</dbReference>
<dbReference type="EMBL" id="SAXZ01000010">
    <property type="protein sequence ID" value="TXJ33007.1"/>
    <property type="molecule type" value="Genomic_DNA"/>
</dbReference>
<dbReference type="PROSITE" id="PS51257">
    <property type="entry name" value="PROKAR_LIPOPROTEIN"/>
    <property type="match status" value="1"/>
</dbReference>
<protein>
    <submittedName>
        <fullName evidence="2">DUF3298/DUF4163 domain-containing protein</fullName>
    </submittedName>
</protein>
<dbReference type="InterPro" id="IPR021729">
    <property type="entry name" value="DUF3298"/>
</dbReference>
<feature type="domain" description="DUF3298" evidence="1">
    <location>
        <begin position="364"/>
        <end position="406"/>
    </location>
</feature>
<evidence type="ECO:0000313" key="3">
    <source>
        <dbReference type="Proteomes" id="UP000322659"/>
    </source>
</evidence>
<dbReference type="RefSeq" id="WP_147748457.1">
    <property type="nucleotide sequence ID" value="NZ_SAXZ01000010.1"/>
</dbReference>